<sequence length="106" mass="11882">MFLVRAWRNWKEGVALNLVDKFLMTMSSYSSNMILRCINIGLLCVQEKVAKRPNMASVLLMLDGHAIALSKPAFFSHNNTVSDNSSSLGHDAITSNYNSNTELYPR</sequence>
<dbReference type="AlphaFoldDB" id="A0A565C7R8"/>
<dbReference type="OrthoDB" id="1100505at2759"/>
<organism evidence="2 3">
    <name type="scientific">Arabis nemorensis</name>
    <dbReference type="NCBI Taxonomy" id="586526"/>
    <lineage>
        <taxon>Eukaryota</taxon>
        <taxon>Viridiplantae</taxon>
        <taxon>Streptophyta</taxon>
        <taxon>Embryophyta</taxon>
        <taxon>Tracheophyta</taxon>
        <taxon>Spermatophyta</taxon>
        <taxon>Magnoliopsida</taxon>
        <taxon>eudicotyledons</taxon>
        <taxon>Gunneridae</taxon>
        <taxon>Pentapetalae</taxon>
        <taxon>rosids</taxon>
        <taxon>malvids</taxon>
        <taxon>Brassicales</taxon>
        <taxon>Brassicaceae</taxon>
        <taxon>Arabideae</taxon>
        <taxon>Arabis</taxon>
    </lineage>
</organism>
<name>A0A565C7R8_9BRAS</name>
<keyword evidence="3" id="KW-1185">Reference proteome</keyword>
<gene>
    <name evidence="2" type="ORF">ANE_LOCUS20086</name>
</gene>
<evidence type="ECO:0008006" key="4">
    <source>
        <dbReference type="Google" id="ProtNLM"/>
    </source>
</evidence>
<evidence type="ECO:0000256" key="1">
    <source>
        <dbReference type="SAM" id="MobiDB-lite"/>
    </source>
</evidence>
<dbReference type="EMBL" id="CABITT030000007">
    <property type="protein sequence ID" value="VVB09642.1"/>
    <property type="molecule type" value="Genomic_DNA"/>
</dbReference>
<accession>A0A565C7R8</accession>
<dbReference type="Proteomes" id="UP000489600">
    <property type="component" value="Unassembled WGS sequence"/>
</dbReference>
<dbReference type="PANTHER" id="PTHR27006">
    <property type="entry name" value="PROMASTIGOTE SURFACE ANTIGEN PROTEIN PSA"/>
    <property type="match status" value="1"/>
</dbReference>
<proteinExistence type="predicted"/>
<reference evidence="2" key="1">
    <citation type="submission" date="2019-07" db="EMBL/GenBank/DDBJ databases">
        <authorList>
            <person name="Dittberner H."/>
        </authorList>
    </citation>
    <scope>NUCLEOTIDE SEQUENCE [LARGE SCALE GENOMIC DNA]</scope>
</reference>
<evidence type="ECO:0000313" key="2">
    <source>
        <dbReference type="EMBL" id="VVB09642.1"/>
    </source>
</evidence>
<dbReference type="PANTHER" id="PTHR27006:SF639">
    <property type="entry name" value="CYSTEINE-RICH RECEPTOR-LIKE PROTEIN KINASE 11"/>
    <property type="match status" value="1"/>
</dbReference>
<feature type="region of interest" description="Disordered" evidence="1">
    <location>
        <begin position="82"/>
        <end position="106"/>
    </location>
</feature>
<comment type="caution">
    <text evidence="2">The sequence shown here is derived from an EMBL/GenBank/DDBJ whole genome shotgun (WGS) entry which is preliminary data.</text>
</comment>
<evidence type="ECO:0000313" key="3">
    <source>
        <dbReference type="Proteomes" id="UP000489600"/>
    </source>
</evidence>
<protein>
    <recommendedName>
        <fullName evidence="4">S-locus receptor kinase C-terminal domain-containing protein</fullName>
    </recommendedName>
</protein>